<dbReference type="AlphaFoldDB" id="X6N0R8"/>
<reference evidence="1 2" key="1">
    <citation type="journal article" date="2013" name="Curr. Biol.">
        <title>The Genome of the Foraminiferan Reticulomyxa filosa.</title>
        <authorList>
            <person name="Glockner G."/>
            <person name="Hulsmann N."/>
            <person name="Schleicher M."/>
            <person name="Noegel A.A."/>
            <person name="Eichinger L."/>
            <person name="Gallinger C."/>
            <person name="Pawlowski J."/>
            <person name="Sierra R."/>
            <person name="Euteneuer U."/>
            <person name="Pillet L."/>
            <person name="Moustafa A."/>
            <person name="Platzer M."/>
            <person name="Groth M."/>
            <person name="Szafranski K."/>
            <person name="Schliwa M."/>
        </authorList>
    </citation>
    <scope>NUCLEOTIDE SEQUENCE [LARGE SCALE GENOMIC DNA]</scope>
</reference>
<dbReference type="EMBL" id="ASPP01013617">
    <property type="protein sequence ID" value="ETO19493.1"/>
    <property type="molecule type" value="Genomic_DNA"/>
</dbReference>
<evidence type="ECO:0000313" key="2">
    <source>
        <dbReference type="Proteomes" id="UP000023152"/>
    </source>
</evidence>
<evidence type="ECO:0000313" key="1">
    <source>
        <dbReference type="EMBL" id="ETO19493.1"/>
    </source>
</evidence>
<sequence>MYKKKIQFKFEKIENEGNIKNENDSDENNNNKEEMIWRKRDHQELYERIYNKKNMLMKTTTADKLEIINKKNLLQKFSIDVLVIGTYLSIAFKKDKTIS</sequence>
<accession>X6N0R8</accession>
<dbReference type="Proteomes" id="UP000023152">
    <property type="component" value="Unassembled WGS sequence"/>
</dbReference>
<organism evidence="1 2">
    <name type="scientific">Reticulomyxa filosa</name>
    <dbReference type="NCBI Taxonomy" id="46433"/>
    <lineage>
        <taxon>Eukaryota</taxon>
        <taxon>Sar</taxon>
        <taxon>Rhizaria</taxon>
        <taxon>Retaria</taxon>
        <taxon>Foraminifera</taxon>
        <taxon>Monothalamids</taxon>
        <taxon>Reticulomyxidae</taxon>
        <taxon>Reticulomyxa</taxon>
    </lineage>
</organism>
<keyword evidence="2" id="KW-1185">Reference proteome</keyword>
<gene>
    <name evidence="1" type="ORF">RFI_17733</name>
</gene>
<name>X6N0R8_RETFI</name>
<protein>
    <submittedName>
        <fullName evidence="1">Uncharacterized protein</fullName>
    </submittedName>
</protein>
<proteinExistence type="predicted"/>
<comment type="caution">
    <text evidence="1">The sequence shown here is derived from an EMBL/GenBank/DDBJ whole genome shotgun (WGS) entry which is preliminary data.</text>
</comment>